<dbReference type="AlphaFoldDB" id="A0A2N2E9T0"/>
<dbReference type="Proteomes" id="UP000233517">
    <property type="component" value="Unassembled WGS sequence"/>
</dbReference>
<sequence>MKHVWSIICQQSSIDSEKNLLSLFTCIEEMSVLIDKDKVSDGKKIIIPAEFQLVSFWTIEDSSKENNLELKGELVDPDNQILSSFSNSFVVKSGVSRFRNRTNIQGFPVTREGRYHLNVSQKVNGGSYELVAELPVDIKINYQIMKISK</sequence>
<evidence type="ECO:0000313" key="2">
    <source>
        <dbReference type="Proteomes" id="UP000233517"/>
    </source>
</evidence>
<gene>
    <name evidence="1" type="ORF">CVU82_02765</name>
</gene>
<proteinExistence type="predicted"/>
<protein>
    <submittedName>
        <fullName evidence="1">Uncharacterized protein</fullName>
    </submittedName>
</protein>
<dbReference type="EMBL" id="PHAI01000002">
    <property type="protein sequence ID" value="PKM91494.1"/>
    <property type="molecule type" value="Genomic_DNA"/>
</dbReference>
<accession>A0A2N2E9T0</accession>
<comment type="caution">
    <text evidence="1">The sequence shown here is derived from an EMBL/GenBank/DDBJ whole genome shotgun (WGS) entry which is preliminary data.</text>
</comment>
<name>A0A2N2E9T0_9BACT</name>
<organism evidence="1 2">
    <name type="scientific">Candidatus Falkowbacteria bacterium HGW-Falkowbacteria-1</name>
    <dbReference type="NCBI Taxonomy" id="2013768"/>
    <lineage>
        <taxon>Bacteria</taxon>
        <taxon>Candidatus Falkowiibacteriota</taxon>
    </lineage>
</organism>
<reference evidence="1 2" key="1">
    <citation type="journal article" date="2017" name="ISME J.">
        <title>Potential for microbial H2 and metal transformations associated with novel bacteria and archaea in deep terrestrial subsurface sediments.</title>
        <authorList>
            <person name="Hernsdorf A.W."/>
            <person name="Amano Y."/>
            <person name="Miyakawa K."/>
            <person name="Ise K."/>
            <person name="Suzuki Y."/>
            <person name="Anantharaman K."/>
            <person name="Probst A."/>
            <person name="Burstein D."/>
            <person name="Thomas B.C."/>
            <person name="Banfield J.F."/>
        </authorList>
    </citation>
    <scope>NUCLEOTIDE SEQUENCE [LARGE SCALE GENOMIC DNA]</scope>
    <source>
        <strain evidence="1">HGW-Falkowbacteria-1</strain>
    </source>
</reference>
<evidence type="ECO:0000313" key="1">
    <source>
        <dbReference type="EMBL" id="PKM91494.1"/>
    </source>
</evidence>